<evidence type="ECO:0000313" key="1">
    <source>
        <dbReference type="EMBL" id="AXC15678.1"/>
    </source>
</evidence>
<dbReference type="Proteomes" id="UP000253606">
    <property type="component" value="Chromosome"/>
</dbReference>
<dbReference type="EMBL" id="CP030840">
    <property type="protein sequence ID" value="AXC15678.1"/>
    <property type="molecule type" value="Genomic_DNA"/>
</dbReference>
<accession>A0A2Z5G9K7</accession>
<name>A0A2Z5G9K7_9BACT</name>
<protein>
    <submittedName>
        <fullName evidence="1">Uncharacterized protein</fullName>
    </submittedName>
</protein>
<reference evidence="1 2" key="1">
    <citation type="journal article" date="2018" name="Front. Microbiol.">
        <title>Hydrolytic Capabilities as a Key to Environmental Success: Chitinolytic and Cellulolytic Acidobacteria From Acidic Sub-arctic Soils and Boreal Peatlands.</title>
        <authorList>
            <person name="Belova S.E."/>
            <person name="Ravin N.V."/>
            <person name="Pankratov T.A."/>
            <person name="Rakitin A.L."/>
            <person name="Ivanova A.A."/>
            <person name="Beletsky A.V."/>
            <person name="Mardanov A.V."/>
            <person name="Sinninghe Damste J.S."/>
            <person name="Dedysh S.N."/>
        </authorList>
    </citation>
    <scope>NUCLEOTIDE SEQUENCE [LARGE SCALE GENOMIC DNA]</scope>
    <source>
        <strain evidence="1 2">SBC82</strain>
    </source>
</reference>
<dbReference type="KEGG" id="abas:ACPOL_6450"/>
<organism evidence="1 2">
    <name type="scientific">Acidisarcina polymorpha</name>
    <dbReference type="NCBI Taxonomy" id="2211140"/>
    <lineage>
        <taxon>Bacteria</taxon>
        <taxon>Pseudomonadati</taxon>
        <taxon>Acidobacteriota</taxon>
        <taxon>Terriglobia</taxon>
        <taxon>Terriglobales</taxon>
        <taxon>Acidobacteriaceae</taxon>
        <taxon>Acidisarcina</taxon>
    </lineage>
</organism>
<dbReference type="AlphaFoldDB" id="A0A2Z5G9K7"/>
<proteinExistence type="predicted"/>
<gene>
    <name evidence="1" type="ORF">ACPOL_6450</name>
</gene>
<evidence type="ECO:0000313" key="2">
    <source>
        <dbReference type="Proteomes" id="UP000253606"/>
    </source>
</evidence>
<sequence length="39" mass="4320">MFPSHWHAVSLTQYIPATEGKGQWNDSAGRHQALKAVQA</sequence>
<keyword evidence="2" id="KW-1185">Reference proteome</keyword>